<dbReference type="Proteomes" id="UP001152519">
    <property type="component" value="Unassembled WGS sequence"/>
</dbReference>
<feature type="domain" description="DNA primase/polymerase bifunctional N-terminal" evidence="2">
    <location>
        <begin position="46"/>
        <end position="226"/>
    </location>
</feature>
<comment type="caution">
    <text evidence="3">The sequence shown here is derived from an EMBL/GenBank/DDBJ whole genome shotgun (WGS) entry which is preliminary data.</text>
</comment>
<dbReference type="InterPro" id="IPR015330">
    <property type="entry name" value="DNA_primase/pol_bifunc_N"/>
</dbReference>
<evidence type="ECO:0000313" key="3">
    <source>
        <dbReference type="EMBL" id="CAG6391674.1"/>
    </source>
</evidence>
<dbReference type="AlphaFoldDB" id="A0A9W4DK60"/>
<dbReference type="EMBL" id="CAJSLV010000035">
    <property type="protein sequence ID" value="CAG6391674.1"/>
    <property type="molecule type" value="Genomic_DNA"/>
</dbReference>
<keyword evidence="4" id="KW-1185">Reference proteome</keyword>
<sequence>MVFTIGSMKETRQQRNGVREVPRAGARPGMRAGVRRRTHAGVCTTVGDYAGRCGWAVVPGARVSRGGGPCSCGNADCREPGAHPLPFADEIPAGASPASAAEAWARVPGAAVLLPAGRSFDVIEVAEGPGRRALVRLERMGLRLGPVLLTPAGRAQFFVAPGAAAELPHLLYRMGWDDAELDLRCLGPGDHVTAPPSDLGGRGPVRWLREPLPGGAPQPPEARLLLGTLAFVCHRDRAAYA</sequence>
<proteinExistence type="predicted"/>
<evidence type="ECO:0000259" key="2">
    <source>
        <dbReference type="SMART" id="SM00943"/>
    </source>
</evidence>
<gene>
    <name evidence="3" type="ORF">SCOCK_130078</name>
</gene>
<feature type="region of interest" description="Disordered" evidence="1">
    <location>
        <begin position="1"/>
        <end position="33"/>
    </location>
</feature>
<name>A0A9W4DK60_9ACTN</name>
<evidence type="ECO:0000256" key="1">
    <source>
        <dbReference type="SAM" id="MobiDB-lite"/>
    </source>
</evidence>
<reference evidence="3" key="1">
    <citation type="submission" date="2021-05" db="EMBL/GenBank/DDBJ databases">
        <authorList>
            <person name="Arsene-Ploetze F."/>
        </authorList>
    </citation>
    <scope>NUCLEOTIDE SEQUENCE</scope>
    <source>
        <strain evidence="3">DSM 42138</strain>
    </source>
</reference>
<evidence type="ECO:0000313" key="4">
    <source>
        <dbReference type="Proteomes" id="UP001152519"/>
    </source>
</evidence>
<dbReference type="RefSeq" id="WP_422665147.1">
    <property type="nucleotide sequence ID" value="NZ_CAJSLV010000035.1"/>
</dbReference>
<organism evidence="3 4">
    <name type="scientific">Actinacidiphila cocklensis</name>
    <dbReference type="NCBI Taxonomy" id="887465"/>
    <lineage>
        <taxon>Bacteria</taxon>
        <taxon>Bacillati</taxon>
        <taxon>Actinomycetota</taxon>
        <taxon>Actinomycetes</taxon>
        <taxon>Kitasatosporales</taxon>
        <taxon>Streptomycetaceae</taxon>
        <taxon>Actinacidiphila</taxon>
    </lineage>
</organism>
<feature type="compositionally biased region" description="Basic and acidic residues" evidence="1">
    <location>
        <begin position="9"/>
        <end position="22"/>
    </location>
</feature>
<accession>A0A9W4DK60</accession>
<dbReference type="Pfam" id="PF09250">
    <property type="entry name" value="Prim-Pol"/>
    <property type="match status" value="1"/>
</dbReference>
<dbReference type="SMART" id="SM00943">
    <property type="entry name" value="Prim-Pol"/>
    <property type="match status" value="1"/>
</dbReference>
<protein>
    <submittedName>
        <fullName evidence="3">Bifunctional DNA primase/polymerase, N-terminal</fullName>
    </submittedName>
</protein>